<name>A0A2C5YRM6_9HYPO</name>
<dbReference type="AlphaFoldDB" id="A0A2C5YRM6"/>
<reference evidence="2 3" key="1">
    <citation type="submission" date="2017-06" db="EMBL/GenBank/DDBJ databases">
        <title>Ant-infecting Ophiocordyceps genomes reveal a high diversity of potential behavioral manipulation genes and a possible major role for enterotoxins.</title>
        <authorList>
            <person name="De Bekker C."/>
            <person name="Evans H.C."/>
            <person name="Brachmann A."/>
            <person name="Hughes D.P."/>
        </authorList>
    </citation>
    <scope>NUCLEOTIDE SEQUENCE [LARGE SCALE GENOMIC DNA]</scope>
    <source>
        <strain evidence="2 3">1348a</strain>
    </source>
</reference>
<feature type="compositionally biased region" description="Basic and acidic residues" evidence="1">
    <location>
        <begin position="287"/>
        <end position="316"/>
    </location>
</feature>
<evidence type="ECO:0000256" key="1">
    <source>
        <dbReference type="SAM" id="MobiDB-lite"/>
    </source>
</evidence>
<gene>
    <name evidence="2" type="ORF">CDD82_1539</name>
</gene>
<proteinExistence type="predicted"/>
<comment type="caution">
    <text evidence="2">The sequence shown here is derived from an EMBL/GenBank/DDBJ whole genome shotgun (WGS) entry which is preliminary data.</text>
</comment>
<evidence type="ECO:0000313" key="3">
    <source>
        <dbReference type="Proteomes" id="UP000224854"/>
    </source>
</evidence>
<dbReference type="EMBL" id="NJEU01000147">
    <property type="protein sequence ID" value="PHH80748.1"/>
    <property type="molecule type" value="Genomic_DNA"/>
</dbReference>
<dbReference type="OrthoDB" id="4915202at2759"/>
<sequence length="510" mass="58925">MEFLHVEKENEVLSEWPLLHNGTYWDGTNLRKLVYEGKSPFRHLLDIDRLTRDLTNVVNSTFFDFIQVSGGANHYGFHIQFLNGTEVIARVSRGDCNDPKFFNSVREKLLKWNMAFEYSTYNALSPLAREIGHLLFHRQGIKHGPRDYTIHHGVTGRSLFVFQKVKGHKYDYPHWRALNYEKKRLLLNSFACLAGRIFHITLSLPYVSRWLLDRIFGQDHKLDLGKVEPTRDFCIRLFNARIHWILGQVKRERPDLETVCQSTECCLLQLVPRILPLEEVEIKECNKSDKDKEEEGDEHDKSRKGDEEEKDLKGEETGTGMREQNGGDDCEICEQRHKGYKVRGPLGKKSYKGDAFYRFVLDHGDYGIHNATIFQDQNKTPHVTSIFDWETGKIVPALLSEQKMIVTVDLILDQDGEAGIARWGDGDSEARMDEYMDWSQYYFGVLFNEAPSYGSVVTEGKEARVLWAALSYPRDNIGRWLRGLSQWAAGTKAKMDKDEAWVLLGHVEQG</sequence>
<evidence type="ECO:0000313" key="2">
    <source>
        <dbReference type="EMBL" id="PHH80748.1"/>
    </source>
</evidence>
<protein>
    <submittedName>
        <fullName evidence="2">Uncharacterized protein</fullName>
    </submittedName>
</protein>
<organism evidence="2 3">
    <name type="scientific">Ophiocordyceps australis</name>
    <dbReference type="NCBI Taxonomy" id="1399860"/>
    <lineage>
        <taxon>Eukaryota</taxon>
        <taxon>Fungi</taxon>
        <taxon>Dikarya</taxon>
        <taxon>Ascomycota</taxon>
        <taxon>Pezizomycotina</taxon>
        <taxon>Sordariomycetes</taxon>
        <taxon>Hypocreomycetidae</taxon>
        <taxon>Hypocreales</taxon>
        <taxon>Ophiocordycipitaceae</taxon>
        <taxon>Ophiocordyceps</taxon>
    </lineage>
</organism>
<dbReference type="Proteomes" id="UP000224854">
    <property type="component" value="Unassembled WGS sequence"/>
</dbReference>
<keyword evidence="3" id="KW-1185">Reference proteome</keyword>
<feature type="region of interest" description="Disordered" evidence="1">
    <location>
        <begin position="287"/>
        <end position="329"/>
    </location>
</feature>
<accession>A0A2C5YRM6</accession>